<evidence type="ECO:0000313" key="5">
    <source>
        <dbReference type="EMBL" id="KAG2495878.1"/>
    </source>
</evidence>
<name>A0A835Y6Y4_9CHLO</name>
<organism evidence="5 6">
    <name type="scientific">Edaphochlamys debaryana</name>
    <dbReference type="NCBI Taxonomy" id="47281"/>
    <lineage>
        <taxon>Eukaryota</taxon>
        <taxon>Viridiplantae</taxon>
        <taxon>Chlorophyta</taxon>
        <taxon>core chlorophytes</taxon>
        <taxon>Chlorophyceae</taxon>
        <taxon>CS clade</taxon>
        <taxon>Chlamydomonadales</taxon>
        <taxon>Chlamydomonadales incertae sedis</taxon>
        <taxon>Edaphochlamys</taxon>
    </lineage>
</organism>
<dbReference type="PANTHER" id="PTHR12203:SF35">
    <property type="entry name" value="PROTEIN O-GLUCOSYLTRANSFERASE 1"/>
    <property type="match status" value="1"/>
</dbReference>
<evidence type="ECO:0000256" key="1">
    <source>
        <dbReference type="ARBA" id="ARBA00010118"/>
    </source>
</evidence>
<reference evidence="5" key="1">
    <citation type="journal article" date="2020" name="bioRxiv">
        <title>Comparative genomics of Chlamydomonas.</title>
        <authorList>
            <person name="Craig R.J."/>
            <person name="Hasan A.R."/>
            <person name="Ness R.W."/>
            <person name="Keightley P.D."/>
        </authorList>
    </citation>
    <scope>NUCLEOTIDE SEQUENCE</scope>
    <source>
        <strain evidence="5">CCAP 11/70</strain>
    </source>
</reference>
<evidence type="ECO:0000256" key="3">
    <source>
        <dbReference type="SAM" id="MobiDB-lite"/>
    </source>
</evidence>
<dbReference type="AlphaFoldDB" id="A0A835Y6Y4"/>
<proteinExistence type="inferred from homology"/>
<evidence type="ECO:0000256" key="2">
    <source>
        <dbReference type="ARBA" id="ARBA00022679"/>
    </source>
</evidence>
<sequence length="405" mass="45393">MDRMYGKWRNNTEWEKKSLGVAFLGGTPYLTTETNNLNKNPYHRRNLVAYLALLRALGRVFGPAIPNTEFLISTGDEPWILAADYGPDNPPPPVLRYCKSDSFADVLVPDMHFFTKNYSRTMLGSIRAVNRDWPWARRSAELFGRFTPYDRTVHAQAPELYKRGANGTELCVAHPHCPEPPCHAGGSAGAGPHKHAHAHPDPHAADPHAPAHASSVWLSCRVREHFLDEWAPGAEAAGAALDAKSHHFHAMSHHARFKWLLNLDGVACSSRLEQLLALGGMVVKEESGYRSFYYPLLRPNEHYVPFWLKGPEEVLAVMDWAAAHDVEAAAIAAAGQRFVGHYLRPHALMCYWFTLLKEMGPLMRFTPGPQAAARAYPHWRPVEGFMAAEGEAILRDAQFGMEFWD</sequence>
<keyword evidence="2" id="KW-0808">Transferase</keyword>
<evidence type="ECO:0000259" key="4">
    <source>
        <dbReference type="SMART" id="SM00672"/>
    </source>
</evidence>
<comment type="similarity">
    <text evidence="1">Belongs to the glycosyltransferase 90 family.</text>
</comment>
<protein>
    <recommendedName>
        <fullName evidence="4">Glycosyl transferase CAP10 domain-containing protein</fullName>
    </recommendedName>
</protein>
<dbReference type="InterPro" id="IPR051091">
    <property type="entry name" value="O-Glucosyltr/Glycosyltrsf_90"/>
</dbReference>
<dbReference type="PANTHER" id="PTHR12203">
    <property type="entry name" value="KDEL LYS-ASP-GLU-LEU CONTAINING - RELATED"/>
    <property type="match status" value="1"/>
</dbReference>
<comment type="caution">
    <text evidence="5">The sequence shown here is derived from an EMBL/GenBank/DDBJ whole genome shotgun (WGS) entry which is preliminary data.</text>
</comment>
<keyword evidence="6" id="KW-1185">Reference proteome</keyword>
<dbReference type="SMART" id="SM00672">
    <property type="entry name" value="CAP10"/>
    <property type="match status" value="1"/>
</dbReference>
<accession>A0A835Y6Y4</accession>
<dbReference type="Proteomes" id="UP000612055">
    <property type="component" value="Unassembled WGS sequence"/>
</dbReference>
<feature type="region of interest" description="Disordered" evidence="3">
    <location>
        <begin position="184"/>
        <end position="210"/>
    </location>
</feature>
<dbReference type="OrthoDB" id="202415at2759"/>
<gene>
    <name evidence="5" type="ORF">HYH03_006116</name>
</gene>
<dbReference type="InterPro" id="IPR006598">
    <property type="entry name" value="CAP10"/>
</dbReference>
<evidence type="ECO:0000313" key="6">
    <source>
        <dbReference type="Proteomes" id="UP000612055"/>
    </source>
</evidence>
<feature type="domain" description="Glycosyl transferase CAP10" evidence="4">
    <location>
        <begin position="64"/>
        <end position="366"/>
    </location>
</feature>
<dbReference type="Pfam" id="PF05686">
    <property type="entry name" value="Glyco_transf_90"/>
    <property type="match status" value="2"/>
</dbReference>
<dbReference type="GO" id="GO:0016740">
    <property type="term" value="F:transferase activity"/>
    <property type="evidence" value="ECO:0007669"/>
    <property type="project" value="UniProtKB-KW"/>
</dbReference>
<dbReference type="EMBL" id="JAEHOE010000022">
    <property type="protein sequence ID" value="KAG2495878.1"/>
    <property type="molecule type" value="Genomic_DNA"/>
</dbReference>